<reference evidence="4" key="1">
    <citation type="journal article" date="2019" name="Sci. Rep.">
        <title>Draft genome of Tanacetum cinerariifolium, the natural source of mosquito coil.</title>
        <authorList>
            <person name="Yamashiro T."/>
            <person name="Shiraishi A."/>
            <person name="Satake H."/>
            <person name="Nakayama K."/>
        </authorList>
    </citation>
    <scope>NUCLEOTIDE SEQUENCE</scope>
</reference>
<comment type="caution">
    <text evidence="4">The sequence shown here is derived from an EMBL/GenBank/DDBJ whole genome shotgun (WGS) entry which is preliminary data.</text>
</comment>
<feature type="compositionally biased region" description="Pro residues" evidence="2">
    <location>
        <begin position="1393"/>
        <end position="1406"/>
    </location>
</feature>
<name>A0A6L2NI49_TANCI</name>
<sequence>MGPTVGIAGDGGGDNDELATDALWCFYNSILSKVKPKSFKSAVTEDYWFEAMQEIYEFDRLQVWELVPLPNCAMIIALKWIYNVKHDDKNMTVYQMDVKTTFLNGELKEGVYVSQPEGFIDPDRLNHVYRLKKALYGLKQAPRAWYDTLSRFLLANGFSKGVVDPTLFIRKTGKHTLHVQIYKFDFHKSDPVDTPIVERSKLDKDLSRIPVDQTRYRSMIRSLMYLIASRPDLVFAGLRFDYCVLPNLKTNNAFFLGETLPNSFLDCVLSQDLTVCYLRLFIAFCLRFFTAFCLRLFTAFCLRLFTAFFLCNNQGLENQSNISRDESSGSRNKCNDKSTFGDDTNIKPSYDTKPMVEVPYTTEYNVFVVDTQHSKQPECINNTCVVEKGDCNVIPDSPNMCDNDIQNEQNVVECDDERVALANLIKNLKLDVDENKKIQKQLKKAYKTLAQELKECKSILAETSRTLRESNSIMDSCLVALQSKQTEFEKYKACNDHTVDYDKLEQLFDQAWVKHSMDHLALRALTAHDMQILIKTCLMPLALKTQNDSLAFVHELKQQMHVDLKYVESLEKEIEELESDKAEFSNMYDTLLQESQFKDKNFSISELKKLIEKMKGKSVDTKFKKPSILGKPPLQPIRNRPVVRQPTAYKFEWSQMPRHRFTSQVGVSHDLTKPVTPHSWPHVRKLSFAKPYDVNAPGPSRKSPKHVSFQTPRESVGSNDMKKDAQSLKTTERYMPVEKNYDYKKHDRQIPIGQKLSPNKSSIVYLKTTSPRSCLRWKSTGRIFKTVGLRWVPTGKIFTSSITKVDSEPTNGSNKDITNHNECEQTLDFSAGLKEFSTDEHTMTSDHNSSELGINDHINEQLSSKLVPKVVPSADKTATSRQELELLFHHHITMLRMPTKIELTLEQSEQGVSNDVLISQRNPILSIVVALLKNSNFFSYQLNEQWFNLHKDIRRDALDITPTNDNNPFGALPLSDTFIEYVNTLGYPCTLRNVFAMSVNALYQPWRAILSMINICLTGKTAGYDRPRHHGIFGMHIPDALLTDAMKRAPFYSGYLEYVVEYQRYLDEEHDKAEEEEAVTESPNATKVTEPKAAKQTKPSAPKTSKKKSPIDQFVFQRCTHMPIEPSGHAESPSLDKEVPEINVGDQDEGQAGPNPEATDASTQQNPKEMVEEFTTTAYLNVQENLKLPTEDQDTSSVPPMTTLVIDLAVSQLVSITVKAPLPISTTTATTIIITTTTTLLSPPHPHQSTTYLILLQCICELEKHMADLLQNKLALEERLDKHRSWLYNLENLNIPHQVSKAVDKIITDTVDWVMQALLQACFNDLPAVDMKEILQQQMFEDKSYEAHEDHKNLFNALQKLFEHNYSNQLLSDLEAAHQKKRKRRDLPRTPSRSPPSQPPPPPPPAGTSGLQTRSDTRHESTGVSAGQESSLTDFMMNDNFIPNEQVQLSDDEDIKNDHLPKADMRKDWWKPLPEEERPVTPEPAWTIPSSNMLDVENNWATALSSTYATPAENSLLAKTGDIRTFMNWYCRKVNKTVLTQADFKGQAYEVVKAFYPDVVHLQFQMEEFHKLLTDQIDWVNPRGDQVKIDVRRPLPLGGPPEMRILSVVSIKVYPRYGYDYLSKIVLQRANFQEHTIAEKDFKNLYPGESTPSTRMGCYGYEFKHDYTIIESPRAVVFLVNNNERKIIRFNEIYKYNDGMLTRILEALDYKVKEFKVKPLNPGRAMIDVAQRKRVKYEAKCMNIGYDFLPFPFSSLEELEEDAVTLLKRI</sequence>
<feature type="compositionally biased region" description="Polar residues" evidence="2">
    <location>
        <begin position="1422"/>
        <end position="1433"/>
    </location>
</feature>
<feature type="compositionally biased region" description="Polar residues" evidence="2">
    <location>
        <begin position="708"/>
        <end position="718"/>
    </location>
</feature>
<dbReference type="EMBL" id="BKCJ010009194">
    <property type="protein sequence ID" value="GEU85853.1"/>
    <property type="molecule type" value="Genomic_DNA"/>
</dbReference>
<feature type="compositionally biased region" description="Basic and acidic residues" evidence="2">
    <location>
        <begin position="323"/>
        <end position="340"/>
    </location>
</feature>
<accession>A0A6L2NI49</accession>
<gene>
    <name evidence="4" type="ORF">Tci_057831</name>
</gene>
<protein>
    <recommendedName>
        <fullName evidence="3">Reverse transcriptase Ty1/copia-type domain-containing protein</fullName>
    </recommendedName>
</protein>
<keyword evidence="1" id="KW-0175">Coiled coil</keyword>
<proteinExistence type="predicted"/>
<feature type="region of interest" description="Disordered" evidence="2">
    <location>
        <begin position="691"/>
        <end position="725"/>
    </location>
</feature>
<dbReference type="InterPro" id="IPR013103">
    <property type="entry name" value="RVT_2"/>
</dbReference>
<organism evidence="4">
    <name type="scientific">Tanacetum cinerariifolium</name>
    <name type="common">Dalmatian daisy</name>
    <name type="synonym">Chrysanthemum cinerariifolium</name>
    <dbReference type="NCBI Taxonomy" id="118510"/>
    <lineage>
        <taxon>Eukaryota</taxon>
        <taxon>Viridiplantae</taxon>
        <taxon>Streptophyta</taxon>
        <taxon>Embryophyta</taxon>
        <taxon>Tracheophyta</taxon>
        <taxon>Spermatophyta</taxon>
        <taxon>Magnoliopsida</taxon>
        <taxon>eudicotyledons</taxon>
        <taxon>Gunneridae</taxon>
        <taxon>Pentapetalae</taxon>
        <taxon>asterids</taxon>
        <taxon>campanulids</taxon>
        <taxon>Asterales</taxon>
        <taxon>Asteraceae</taxon>
        <taxon>Asteroideae</taxon>
        <taxon>Anthemideae</taxon>
        <taxon>Anthemidinae</taxon>
        <taxon>Tanacetum</taxon>
    </lineage>
</organism>
<feature type="region of interest" description="Disordered" evidence="2">
    <location>
        <begin position="321"/>
        <end position="340"/>
    </location>
</feature>
<dbReference type="Pfam" id="PF07727">
    <property type="entry name" value="RVT_2"/>
    <property type="match status" value="1"/>
</dbReference>
<evidence type="ECO:0000259" key="3">
    <source>
        <dbReference type="Pfam" id="PF07727"/>
    </source>
</evidence>
<feature type="coiled-coil region" evidence="1">
    <location>
        <begin position="567"/>
        <end position="594"/>
    </location>
</feature>
<feature type="domain" description="Reverse transcriptase Ty1/copia-type" evidence="3">
    <location>
        <begin position="89"/>
        <end position="185"/>
    </location>
</feature>
<feature type="region of interest" description="Disordered" evidence="2">
    <location>
        <begin position="1377"/>
        <end position="1434"/>
    </location>
</feature>
<evidence type="ECO:0000256" key="2">
    <source>
        <dbReference type="SAM" id="MobiDB-lite"/>
    </source>
</evidence>
<feature type="region of interest" description="Disordered" evidence="2">
    <location>
        <begin position="1144"/>
        <end position="1168"/>
    </location>
</feature>
<feature type="region of interest" description="Disordered" evidence="2">
    <location>
        <begin position="1071"/>
        <end position="1111"/>
    </location>
</feature>
<evidence type="ECO:0000256" key="1">
    <source>
        <dbReference type="SAM" id="Coils"/>
    </source>
</evidence>
<evidence type="ECO:0000313" key="4">
    <source>
        <dbReference type="EMBL" id="GEU85853.1"/>
    </source>
</evidence>